<feature type="compositionally biased region" description="Gly residues" evidence="1">
    <location>
        <begin position="65"/>
        <end position="74"/>
    </location>
</feature>
<dbReference type="InterPro" id="IPR032584">
    <property type="entry name" value="DUF4913"/>
</dbReference>
<feature type="compositionally biased region" description="Pro residues" evidence="1">
    <location>
        <begin position="52"/>
        <end position="64"/>
    </location>
</feature>
<feature type="region of interest" description="Disordered" evidence="1">
    <location>
        <begin position="34"/>
        <end position="95"/>
    </location>
</feature>
<reference evidence="2 3" key="1">
    <citation type="submission" date="2021-03" db="EMBL/GenBank/DDBJ databases">
        <title>Actinomadura violae sp. nov., isolated from lichen in Thailand.</title>
        <authorList>
            <person name="Kanchanasin P."/>
            <person name="Saeng-In P."/>
            <person name="Phongsopitanun W."/>
            <person name="Yuki M."/>
            <person name="Kudo T."/>
            <person name="Ohkuma M."/>
            <person name="Tanasupawat S."/>
        </authorList>
    </citation>
    <scope>NUCLEOTIDE SEQUENCE [LARGE SCALE GENOMIC DNA]</scope>
    <source>
        <strain evidence="2 3">LCR2-06</strain>
    </source>
</reference>
<comment type="caution">
    <text evidence="2">The sequence shown here is derived from an EMBL/GenBank/DDBJ whole genome shotgun (WGS) entry which is preliminary data.</text>
</comment>
<evidence type="ECO:0000256" key="1">
    <source>
        <dbReference type="SAM" id="MobiDB-lite"/>
    </source>
</evidence>
<proteinExistence type="predicted"/>
<name>A0ABS3S856_9ACTN</name>
<organism evidence="2 3">
    <name type="scientific">Actinomadura violacea</name>
    <dbReference type="NCBI Taxonomy" id="2819934"/>
    <lineage>
        <taxon>Bacteria</taxon>
        <taxon>Bacillati</taxon>
        <taxon>Actinomycetota</taxon>
        <taxon>Actinomycetes</taxon>
        <taxon>Streptosporangiales</taxon>
        <taxon>Thermomonosporaceae</taxon>
        <taxon>Actinomadura</taxon>
    </lineage>
</organism>
<feature type="compositionally biased region" description="Basic and acidic residues" evidence="1">
    <location>
        <begin position="198"/>
        <end position="212"/>
    </location>
</feature>
<dbReference type="Pfam" id="PF16259">
    <property type="entry name" value="DUF4913"/>
    <property type="match status" value="1"/>
</dbReference>
<accession>A0ABS3S856</accession>
<dbReference type="RefSeq" id="WP_208251806.1">
    <property type="nucleotide sequence ID" value="NZ_JAGEPF010000040.1"/>
</dbReference>
<feature type="region of interest" description="Disordered" evidence="1">
    <location>
        <begin position="197"/>
        <end position="219"/>
    </location>
</feature>
<keyword evidence="3" id="KW-1185">Reference proteome</keyword>
<evidence type="ECO:0000313" key="3">
    <source>
        <dbReference type="Proteomes" id="UP000680206"/>
    </source>
</evidence>
<gene>
    <name evidence="2" type="ORF">J4709_46000</name>
</gene>
<evidence type="ECO:0000313" key="2">
    <source>
        <dbReference type="EMBL" id="MBO2464943.1"/>
    </source>
</evidence>
<dbReference type="Proteomes" id="UP000680206">
    <property type="component" value="Unassembled WGS sequence"/>
</dbReference>
<dbReference type="EMBL" id="JAGEPF010000040">
    <property type="protein sequence ID" value="MBO2464943.1"/>
    <property type="molecule type" value="Genomic_DNA"/>
</dbReference>
<protein>
    <submittedName>
        <fullName evidence="2">DUF4913 domain-containing protein</fullName>
    </submittedName>
</protein>
<sequence length="219" mass="24517">MSDKSDTDPDPLSEEVKNLQAQVRGLKTQLGELRRQIDELTTDPQLLTAPFTAPPAAPAPPPQQGGPGQGGSHGTGSDQQEGNRQEEEQAPPPHIYWEKEDRDARLKAMQDLAHWVETYFFPIYVAGRGVKPVTPWCIRWWLHPEAVARLEALYCAWTEQVISPKAKLTGRATWITTYLDPIMEQLRSPTGPFIRCTTDPDRPQHTAPEHVPAENYPGP</sequence>